<organism evidence="18 19">
    <name type="scientific">Pyrinomonas methylaliphatogenes</name>
    <dbReference type="NCBI Taxonomy" id="454194"/>
    <lineage>
        <taxon>Bacteria</taxon>
        <taxon>Pseudomonadati</taxon>
        <taxon>Acidobacteriota</taxon>
        <taxon>Blastocatellia</taxon>
        <taxon>Blastocatellales</taxon>
        <taxon>Pyrinomonadaceae</taxon>
        <taxon>Pyrinomonas</taxon>
    </lineage>
</organism>
<dbReference type="Pfam" id="PF07973">
    <property type="entry name" value="tRNA_SAD"/>
    <property type="match status" value="1"/>
</dbReference>
<evidence type="ECO:0000256" key="6">
    <source>
        <dbReference type="ARBA" id="ARBA00022555"/>
    </source>
</evidence>
<keyword evidence="19" id="KW-1185">Reference proteome</keyword>
<keyword evidence="18" id="KW-0378">Hydrolase</keyword>
<dbReference type="FunFam" id="3.10.310.40:FF:000001">
    <property type="entry name" value="Alanine--tRNA ligase"/>
    <property type="match status" value="1"/>
</dbReference>
<keyword evidence="11" id="KW-0067">ATP-binding</keyword>
<dbReference type="InterPro" id="IPR012947">
    <property type="entry name" value="tRNA_SAD"/>
</dbReference>
<evidence type="ECO:0000256" key="8">
    <source>
        <dbReference type="ARBA" id="ARBA00022723"/>
    </source>
</evidence>
<evidence type="ECO:0000256" key="15">
    <source>
        <dbReference type="ARBA" id="ARBA00032577"/>
    </source>
</evidence>
<evidence type="ECO:0000256" key="9">
    <source>
        <dbReference type="ARBA" id="ARBA00022741"/>
    </source>
</evidence>
<gene>
    <name evidence="18" type="ORF">PYK22_02524</name>
</gene>
<evidence type="ECO:0000256" key="14">
    <source>
        <dbReference type="ARBA" id="ARBA00023146"/>
    </source>
</evidence>
<keyword evidence="16" id="KW-0175">Coiled coil</keyword>
<protein>
    <recommendedName>
        <fullName evidence="5">Alanine--tRNA ligase</fullName>
        <ecNumber evidence="4">6.1.1.7</ecNumber>
    </recommendedName>
    <alternativeName>
        <fullName evidence="15">Alanyl-tRNA synthetase</fullName>
    </alternativeName>
</protein>
<evidence type="ECO:0000256" key="13">
    <source>
        <dbReference type="ARBA" id="ARBA00022917"/>
    </source>
</evidence>
<feature type="domain" description="Alanyl-transfer RNA synthetases family profile" evidence="17">
    <location>
        <begin position="1"/>
        <end position="210"/>
    </location>
</feature>
<dbReference type="InterPro" id="IPR051335">
    <property type="entry name" value="Alanyl-tRNA_Editing_Enzymes"/>
</dbReference>
<dbReference type="Pfam" id="PF02272">
    <property type="entry name" value="DHHA1"/>
    <property type="match status" value="1"/>
</dbReference>
<evidence type="ECO:0000256" key="12">
    <source>
        <dbReference type="ARBA" id="ARBA00022884"/>
    </source>
</evidence>
<evidence type="ECO:0000256" key="2">
    <source>
        <dbReference type="ARBA" id="ARBA00004496"/>
    </source>
</evidence>
<dbReference type="GO" id="GO:0004813">
    <property type="term" value="F:alanine-tRNA ligase activity"/>
    <property type="evidence" value="ECO:0007669"/>
    <property type="project" value="UniProtKB-EC"/>
</dbReference>
<dbReference type="PANTHER" id="PTHR43462:SF1">
    <property type="entry name" value="ALANYL-TRNA EDITING PROTEIN AARSD1"/>
    <property type="match status" value="1"/>
</dbReference>
<evidence type="ECO:0000313" key="18">
    <source>
        <dbReference type="EMBL" id="CDM66494.1"/>
    </source>
</evidence>
<keyword evidence="8" id="KW-0479">Metal-binding</keyword>
<evidence type="ECO:0000256" key="4">
    <source>
        <dbReference type="ARBA" id="ARBA00013168"/>
    </source>
</evidence>
<dbReference type="GO" id="GO:0005737">
    <property type="term" value="C:cytoplasm"/>
    <property type="evidence" value="ECO:0007669"/>
    <property type="project" value="UniProtKB-SubCell"/>
</dbReference>
<evidence type="ECO:0000313" key="19">
    <source>
        <dbReference type="Proteomes" id="UP000031518"/>
    </source>
</evidence>
<dbReference type="Proteomes" id="UP000031518">
    <property type="component" value="Unassembled WGS sequence"/>
</dbReference>
<reference evidence="18 19" key="1">
    <citation type="submission" date="2013-12" db="EMBL/GenBank/DDBJ databases">
        <authorList>
            <person name="Stott M."/>
        </authorList>
    </citation>
    <scope>NUCLEOTIDE SEQUENCE [LARGE SCALE GENOMIC DNA]</scope>
    <source>
        <strain evidence="18 19">K22</strain>
    </source>
</reference>
<evidence type="ECO:0000256" key="10">
    <source>
        <dbReference type="ARBA" id="ARBA00022833"/>
    </source>
</evidence>
<dbReference type="PANTHER" id="PTHR43462">
    <property type="entry name" value="ALANYL-TRNA EDITING PROTEIN"/>
    <property type="match status" value="1"/>
</dbReference>
<evidence type="ECO:0000256" key="3">
    <source>
        <dbReference type="ARBA" id="ARBA00008226"/>
    </source>
</evidence>
<keyword evidence="13" id="KW-0648">Protein biosynthesis</keyword>
<keyword evidence="10" id="KW-0862">Zinc</keyword>
<comment type="similarity">
    <text evidence="3">Belongs to the class-II aminoacyl-tRNA synthetase family.</text>
</comment>
<dbReference type="STRING" id="454194.PYK22_02524"/>
<evidence type="ECO:0000259" key="17">
    <source>
        <dbReference type="PROSITE" id="PS50860"/>
    </source>
</evidence>
<dbReference type="GO" id="GO:0046872">
    <property type="term" value="F:metal ion binding"/>
    <property type="evidence" value="ECO:0007669"/>
    <property type="project" value="UniProtKB-KW"/>
</dbReference>
<keyword evidence="14 18" id="KW-0030">Aminoacyl-tRNA synthetase</keyword>
<dbReference type="PROSITE" id="PS50860">
    <property type="entry name" value="AA_TRNA_LIGASE_II_ALA"/>
    <property type="match status" value="1"/>
</dbReference>
<keyword evidence="9" id="KW-0547">Nucleotide-binding</keyword>
<dbReference type="Gene3D" id="3.30.980.10">
    <property type="entry name" value="Threonyl-trna Synthetase, Chain A, domain 2"/>
    <property type="match status" value="1"/>
</dbReference>
<dbReference type="InterPro" id="IPR018165">
    <property type="entry name" value="Ala-tRNA-synth_IIc_core"/>
</dbReference>
<dbReference type="InterPro" id="IPR018163">
    <property type="entry name" value="Thr/Ala-tRNA-synth_IIc_edit"/>
</dbReference>
<keyword evidence="12" id="KW-0694">RNA-binding</keyword>
<dbReference type="AlphaFoldDB" id="A0A0B6X1R7"/>
<dbReference type="GO" id="GO:0006419">
    <property type="term" value="P:alanyl-tRNA aminoacylation"/>
    <property type="evidence" value="ECO:0007669"/>
    <property type="project" value="InterPro"/>
</dbReference>
<dbReference type="InterPro" id="IPR018164">
    <property type="entry name" value="Ala-tRNA-synth_IIc_N"/>
</dbReference>
<dbReference type="Gene3D" id="6.10.250.550">
    <property type="match status" value="1"/>
</dbReference>
<keyword evidence="7" id="KW-0436">Ligase</keyword>
<dbReference type="GO" id="GO:0005524">
    <property type="term" value="F:ATP binding"/>
    <property type="evidence" value="ECO:0007669"/>
    <property type="project" value="UniProtKB-KW"/>
</dbReference>
<dbReference type="SMART" id="SM00863">
    <property type="entry name" value="tRNA_SAD"/>
    <property type="match status" value="1"/>
</dbReference>
<evidence type="ECO:0000256" key="1">
    <source>
        <dbReference type="ARBA" id="ARBA00001947"/>
    </source>
</evidence>
<evidence type="ECO:0000256" key="7">
    <source>
        <dbReference type="ARBA" id="ARBA00022598"/>
    </source>
</evidence>
<dbReference type="EC" id="6.1.1.7" evidence="4"/>
<name>A0A0B6X1R7_9BACT</name>
<evidence type="ECO:0000256" key="5">
    <source>
        <dbReference type="ARBA" id="ARBA00017959"/>
    </source>
</evidence>
<keyword evidence="6" id="KW-0820">tRNA-binding</keyword>
<dbReference type="Gene3D" id="2.40.30.130">
    <property type="match status" value="1"/>
</dbReference>
<dbReference type="Gene3D" id="3.10.310.40">
    <property type="match status" value="1"/>
</dbReference>
<dbReference type="GO" id="GO:0000049">
    <property type="term" value="F:tRNA binding"/>
    <property type="evidence" value="ECO:0007669"/>
    <property type="project" value="UniProtKB-KW"/>
</dbReference>
<dbReference type="GO" id="GO:0002161">
    <property type="term" value="F:aminoacyl-tRNA deacylase activity"/>
    <property type="evidence" value="ECO:0007669"/>
    <property type="project" value="UniProtKB-ARBA"/>
</dbReference>
<evidence type="ECO:0000256" key="16">
    <source>
        <dbReference type="SAM" id="Coils"/>
    </source>
</evidence>
<dbReference type="InterPro" id="IPR003156">
    <property type="entry name" value="DHHA1_dom"/>
</dbReference>
<feature type="coiled-coil region" evidence="16">
    <location>
        <begin position="254"/>
        <end position="288"/>
    </location>
</feature>
<comment type="cofactor">
    <cofactor evidence="1">
        <name>Zn(2+)</name>
        <dbReference type="ChEBI" id="CHEBI:29105"/>
    </cofactor>
</comment>
<dbReference type="SUPFAM" id="SSF55186">
    <property type="entry name" value="ThrRS/AlaRS common domain"/>
    <property type="match status" value="1"/>
</dbReference>
<comment type="subcellular location">
    <subcellularLocation>
        <location evidence="2">Cytoplasm</location>
    </subcellularLocation>
</comment>
<dbReference type="SUPFAM" id="SSF50447">
    <property type="entry name" value="Translation proteins"/>
    <property type="match status" value="1"/>
</dbReference>
<dbReference type="EMBL" id="CBXV010000008">
    <property type="protein sequence ID" value="CDM66494.1"/>
    <property type="molecule type" value="Genomic_DNA"/>
</dbReference>
<sequence>MTERLYYDDAHLMEFEARVLAVEKLNDSRVAVLLDRTAFYPTGGGQPSDTGTLGEARVIECIDAEDRILHIIEGPLPEIGQHIVGKIDRLRRLTHLQQHTGQHILSQAFQKLFGAETRGFRIMDRISEIDLALAAPCEEMIARAIELANQIVWEDRPIKIHYLAAREASRLALRREPTRGGILRLVEIEDFDLTPCGGTHAKRTGEVGLILARSWERAKRMTRLRFVAGIRALADYTQINRIAHRVALMLSSERDDLADRVARLLEENKGLAKRVRELETQLAHREIEEMLTTAPRRADGAGVIARLFPQRSPEALKSLALAARSFPKTVALLGSYEADSAYLIFARSADLDEEMNRLIERACAEIGGRGGGRADFAQGGGKGDLKRVEATLQMIACELLGETHKLET</sequence>
<reference evidence="18 19" key="2">
    <citation type="submission" date="2015-01" db="EMBL/GenBank/DDBJ databases">
        <title>Complete genome sequence of Pyrinomonas methylaliphatogenes type strain K22T.</title>
        <authorList>
            <person name="Lee K.C.Y."/>
            <person name="Power J.F."/>
            <person name="Dunfield P.F."/>
            <person name="Morgan X.C."/>
            <person name="Huttenhower C."/>
            <person name="Stott M.B."/>
        </authorList>
    </citation>
    <scope>NUCLEOTIDE SEQUENCE [LARGE SCALE GENOMIC DNA]</scope>
    <source>
        <strain evidence="18 19">K22</strain>
    </source>
</reference>
<dbReference type="Gene3D" id="3.30.54.20">
    <property type="match status" value="1"/>
</dbReference>
<proteinExistence type="inferred from homology"/>
<dbReference type="InterPro" id="IPR009000">
    <property type="entry name" value="Transl_B-barrel_sf"/>
</dbReference>
<evidence type="ECO:0000256" key="11">
    <source>
        <dbReference type="ARBA" id="ARBA00022840"/>
    </source>
</evidence>
<accession>A0A0B6X1R7</accession>
<dbReference type="Pfam" id="PF01411">
    <property type="entry name" value="tRNA-synt_2c"/>
    <property type="match status" value="1"/>
</dbReference>